<protein>
    <submittedName>
        <fullName evidence="2">Uncharacterized protein</fullName>
    </submittedName>
</protein>
<feature type="transmembrane region" description="Helical" evidence="1">
    <location>
        <begin position="24"/>
        <end position="41"/>
    </location>
</feature>
<organism evidence="2 3">
    <name type="scientific">Nocardiopsis suaedae</name>
    <dbReference type="NCBI Taxonomy" id="3018444"/>
    <lineage>
        <taxon>Bacteria</taxon>
        <taxon>Bacillati</taxon>
        <taxon>Actinomycetota</taxon>
        <taxon>Actinomycetes</taxon>
        <taxon>Streptosporangiales</taxon>
        <taxon>Nocardiopsidaceae</taxon>
        <taxon>Nocardiopsis</taxon>
    </lineage>
</organism>
<comment type="caution">
    <text evidence="2">The sequence shown here is derived from an EMBL/GenBank/DDBJ whole genome shotgun (WGS) entry which is preliminary data.</text>
</comment>
<evidence type="ECO:0000313" key="3">
    <source>
        <dbReference type="Proteomes" id="UP001165685"/>
    </source>
</evidence>
<proteinExistence type="predicted"/>
<keyword evidence="1" id="KW-0472">Membrane</keyword>
<dbReference type="EMBL" id="JAQFWP010000083">
    <property type="protein sequence ID" value="MDA2808404.1"/>
    <property type="molecule type" value="Genomic_DNA"/>
</dbReference>
<accession>A0ABT4TUM5</accession>
<feature type="transmembrane region" description="Helical" evidence="1">
    <location>
        <begin position="47"/>
        <end position="66"/>
    </location>
</feature>
<keyword evidence="1" id="KW-1133">Transmembrane helix</keyword>
<reference evidence="2" key="1">
    <citation type="submission" date="2023-01" db="EMBL/GenBank/DDBJ databases">
        <title>Draft genome sequence of Nocardiopsis sp. LSu2-4 isolated from halophytes.</title>
        <authorList>
            <person name="Duangmal K."/>
            <person name="Chantavorakit T."/>
        </authorList>
    </citation>
    <scope>NUCLEOTIDE SEQUENCE</scope>
    <source>
        <strain evidence="2">LSu2-4</strain>
    </source>
</reference>
<evidence type="ECO:0000313" key="2">
    <source>
        <dbReference type="EMBL" id="MDA2808404.1"/>
    </source>
</evidence>
<dbReference type="RefSeq" id="WP_270680999.1">
    <property type="nucleotide sequence ID" value="NZ_JAQFWP010000083.1"/>
</dbReference>
<gene>
    <name evidence="2" type="ORF">O4U47_28105</name>
</gene>
<dbReference type="Proteomes" id="UP001165685">
    <property type="component" value="Unassembled WGS sequence"/>
</dbReference>
<keyword evidence="1" id="KW-0812">Transmembrane</keyword>
<evidence type="ECO:0000256" key="1">
    <source>
        <dbReference type="SAM" id="Phobius"/>
    </source>
</evidence>
<sequence length="80" mass="8880">MRSGRHGAVRPPVGVLIQQDRTDFILFAVILLVAVAVMALTGWTSPAFWISLLSVPATVVLVVRRIDRLSRDELRAEELL</sequence>
<name>A0ABT4TUM5_9ACTN</name>
<keyword evidence="3" id="KW-1185">Reference proteome</keyword>